<evidence type="ECO:0000313" key="2">
    <source>
        <dbReference type="Proteomes" id="UP000249363"/>
    </source>
</evidence>
<comment type="caution">
    <text evidence="1">The sequence shown here is derived from an EMBL/GenBank/DDBJ whole genome shotgun (WGS) entry which is preliminary data.</text>
</comment>
<organism evidence="1 2">
    <name type="scientific">Talaromyces amestolkiae</name>
    <dbReference type="NCBI Taxonomy" id="1196081"/>
    <lineage>
        <taxon>Eukaryota</taxon>
        <taxon>Fungi</taxon>
        <taxon>Dikarya</taxon>
        <taxon>Ascomycota</taxon>
        <taxon>Pezizomycotina</taxon>
        <taxon>Eurotiomycetes</taxon>
        <taxon>Eurotiomycetidae</taxon>
        <taxon>Eurotiales</taxon>
        <taxon>Trichocomaceae</taxon>
        <taxon>Talaromyces</taxon>
        <taxon>Talaromyces sect. Talaromyces</taxon>
    </lineage>
</organism>
<dbReference type="Proteomes" id="UP000249363">
    <property type="component" value="Unassembled WGS sequence"/>
</dbReference>
<accession>A0A364KN64</accession>
<protein>
    <submittedName>
        <fullName evidence="1">Uncharacterized protein</fullName>
    </submittedName>
</protein>
<keyword evidence="2" id="KW-1185">Reference proteome</keyword>
<name>A0A364KN64_TALAM</name>
<gene>
    <name evidence="1" type="ORF">BHQ10_001005</name>
</gene>
<dbReference type="OrthoDB" id="4224127at2759"/>
<dbReference type="AlphaFoldDB" id="A0A364KN64"/>
<sequence>MSTVRYFDDIPHIGRFGMRDDDKGTSWTFFYRNGIRFTIHVDEKDVSGTTFHSLWRPLLGEDLGMGKSILHNYNKFFELIVSHSMSTLQEISPVKPHWITLRDYLHTPAYHLKLVADEKGTDGVRAVVIEGPEVVAAYELQPAATFKNMPQTIPEYPSSDLTVLDKEADWRRPPHKLRTTDGLICYFKGREQSSTNFETGEINNSSLDSIEAHLRLFKYGQEKGDSYATRRSKVLGIVTDVASASENSDPADEQHNAETNQALVAGILLSSPTISSHTQSLADVVAQSETTTADFTEKTQRWRTQIEDEASRLHDLKLYWGGREDWFYINQYTVLIDAESGNAYLSLDTATFLDDDDATSQDKRTKLARMDNSAIENLFEKWLPGELSGKRSEVS</sequence>
<dbReference type="GeneID" id="63790222"/>
<dbReference type="EMBL" id="MIKG01000001">
    <property type="protein sequence ID" value="RAO64993.1"/>
    <property type="molecule type" value="Genomic_DNA"/>
</dbReference>
<proteinExistence type="predicted"/>
<dbReference type="RefSeq" id="XP_040729510.1">
    <property type="nucleotide sequence ID" value="XM_040872637.1"/>
</dbReference>
<reference evidence="1 2" key="1">
    <citation type="journal article" date="2017" name="Biotechnol. Biofuels">
        <title>Differential beta-glucosidase expression as a function of carbon source availability in Talaromyces amestolkiae: a genomic and proteomic approach.</title>
        <authorList>
            <person name="de Eugenio L.I."/>
            <person name="Mendez-Liter J.A."/>
            <person name="Nieto-Dominguez M."/>
            <person name="Alonso L."/>
            <person name="Gil-Munoz J."/>
            <person name="Barriuso J."/>
            <person name="Prieto A."/>
            <person name="Martinez M.J."/>
        </authorList>
    </citation>
    <scope>NUCLEOTIDE SEQUENCE [LARGE SCALE GENOMIC DNA]</scope>
    <source>
        <strain evidence="1 2">CIB</strain>
    </source>
</reference>
<evidence type="ECO:0000313" key="1">
    <source>
        <dbReference type="EMBL" id="RAO64993.1"/>
    </source>
</evidence>